<dbReference type="SFLD" id="SFLDG01386">
    <property type="entry name" value="main_SPASM_domain-containing"/>
    <property type="match status" value="1"/>
</dbReference>
<dbReference type="AlphaFoldDB" id="A0A2M6WBZ0"/>
<dbReference type="CDD" id="cd01335">
    <property type="entry name" value="Radical_SAM"/>
    <property type="match status" value="1"/>
</dbReference>
<organism evidence="8 9">
    <name type="scientific">Candidatus Komeilibacteria bacterium CG10_big_fil_rev_8_21_14_0_10_41_13</name>
    <dbReference type="NCBI Taxonomy" id="1974476"/>
    <lineage>
        <taxon>Bacteria</taxon>
        <taxon>Candidatus Komeiliibacteriota</taxon>
    </lineage>
</organism>
<dbReference type="InterPro" id="IPR007197">
    <property type="entry name" value="rSAM"/>
</dbReference>
<evidence type="ECO:0000256" key="6">
    <source>
        <dbReference type="ARBA" id="ARBA00023601"/>
    </source>
</evidence>
<evidence type="ECO:0000259" key="7">
    <source>
        <dbReference type="PROSITE" id="PS51918"/>
    </source>
</evidence>
<protein>
    <recommendedName>
        <fullName evidence="7">Radical SAM core domain-containing protein</fullName>
    </recommendedName>
</protein>
<dbReference type="GO" id="GO:0016491">
    <property type="term" value="F:oxidoreductase activity"/>
    <property type="evidence" value="ECO:0007669"/>
    <property type="project" value="InterPro"/>
</dbReference>
<feature type="domain" description="Radical SAM core" evidence="7">
    <location>
        <begin position="90"/>
        <end position="328"/>
    </location>
</feature>
<gene>
    <name evidence="8" type="ORF">COU22_03120</name>
</gene>
<evidence type="ECO:0000256" key="1">
    <source>
        <dbReference type="ARBA" id="ARBA00001966"/>
    </source>
</evidence>
<evidence type="ECO:0000313" key="9">
    <source>
        <dbReference type="Proteomes" id="UP000230543"/>
    </source>
</evidence>
<dbReference type="PANTHER" id="PTHR43273">
    <property type="entry name" value="ANAEROBIC SULFATASE-MATURATING ENZYME HOMOLOG ASLB-RELATED"/>
    <property type="match status" value="1"/>
</dbReference>
<dbReference type="InterPro" id="IPR006638">
    <property type="entry name" value="Elp3/MiaA/NifB-like_rSAM"/>
</dbReference>
<dbReference type="SFLD" id="SFLDS00029">
    <property type="entry name" value="Radical_SAM"/>
    <property type="match status" value="1"/>
</dbReference>
<dbReference type="SUPFAM" id="SSF102114">
    <property type="entry name" value="Radical SAM enzymes"/>
    <property type="match status" value="1"/>
</dbReference>
<reference evidence="9" key="1">
    <citation type="submission" date="2017-09" db="EMBL/GenBank/DDBJ databases">
        <title>Depth-based differentiation of microbial function through sediment-hosted aquifers and enrichment of novel symbionts in the deep terrestrial subsurface.</title>
        <authorList>
            <person name="Probst A.J."/>
            <person name="Ladd B."/>
            <person name="Jarett J.K."/>
            <person name="Geller-Mcgrath D.E."/>
            <person name="Sieber C.M.K."/>
            <person name="Emerson J.B."/>
            <person name="Anantharaman K."/>
            <person name="Thomas B.C."/>
            <person name="Malmstrom R."/>
            <person name="Stieglmeier M."/>
            <person name="Klingl A."/>
            <person name="Woyke T."/>
            <person name="Ryan C.M."/>
            <person name="Banfield J.F."/>
        </authorList>
    </citation>
    <scope>NUCLEOTIDE SEQUENCE [LARGE SCALE GENOMIC DNA]</scope>
</reference>
<dbReference type="Gene3D" id="3.20.20.70">
    <property type="entry name" value="Aldolase class I"/>
    <property type="match status" value="1"/>
</dbReference>
<dbReference type="NCBIfam" id="TIGR04085">
    <property type="entry name" value="rSAM_more_4Fe4S"/>
    <property type="match status" value="1"/>
</dbReference>
<proteinExistence type="inferred from homology"/>
<evidence type="ECO:0000256" key="5">
    <source>
        <dbReference type="ARBA" id="ARBA00023014"/>
    </source>
</evidence>
<dbReference type="PANTHER" id="PTHR43273:SF3">
    <property type="entry name" value="ANAEROBIC SULFATASE-MATURATING ENZYME HOMOLOG ASLB-RELATED"/>
    <property type="match status" value="1"/>
</dbReference>
<dbReference type="GO" id="GO:0046872">
    <property type="term" value="F:metal ion binding"/>
    <property type="evidence" value="ECO:0007669"/>
    <property type="project" value="UniProtKB-KW"/>
</dbReference>
<dbReference type="PROSITE" id="PS51918">
    <property type="entry name" value="RADICAL_SAM"/>
    <property type="match status" value="1"/>
</dbReference>
<dbReference type="SFLD" id="SFLDG01384">
    <property type="entry name" value="thioether_bond_formation_requi"/>
    <property type="match status" value="1"/>
</dbReference>
<dbReference type="EMBL" id="PFBO01000114">
    <property type="protein sequence ID" value="PIT90274.1"/>
    <property type="molecule type" value="Genomic_DNA"/>
</dbReference>
<evidence type="ECO:0000256" key="2">
    <source>
        <dbReference type="ARBA" id="ARBA00022691"/>
    </source>
</evidence>
<comment type="cofactor">
    <cofactor evidence="1">
        <name>[4Fe-4S] cluster</name>
        <dbReference type="ChEBI" id="CHEBI:49883"/>
    </cofactor>
</comment>
<dbReference type="GO" id="GO:0051536">
    <property type="term" value="F:iron-sulfur cluster binding"/>
    <property type="evidence" value="ECO:0007669"/>
    <property type="project" value="UniProtKB-KW"/>
</dbReference>
<keyword evidence="3" id="KW-0479">Metal-binding</keyword>
<comment type="similarity">
    <text evidence="6">Belongs to the radical SAM superfamily. Anaerobic sulfatase-maturating enzyme family.</text>
</comment>
<name>A0A2M6WBZ0_9BACT</name>
<accession>A0A2M6WBZ0</accession>
<keyword evidence="5" id="KW-0411">Iron-sulfur</keyword>
<sequence>MNYRLSDFCHFVEGKNNWIAVYNALTLGVVIVNQEIGQLISSARANIDERVQSIIGSEVIDQLVEHKLILPSNSKVDIEDYSNIKHMLNCKRIGILYLMLYDGCNLACRYCFVENAMPDDYRFSLMDKSTAKAGIDLFAKAFMASHGITEPQIIFYGGEPTVNLTVLEYSIDYINTLKLRGKLPGNTSITLNTNGTLINSEVVRILRKANNLNVAISLDGPAHIHDVCRPYHNQKGSFQDIMAGHKILLSSGIEAGFCCTISRYNVGRLEEIAHWFVEELGCKSMGFNIMIENTEATNLRGETEVYATQAAQGIIQCFRFFREVGVYEDRVMRKVNAFVDGDVYIYDCGGCGQQLVVSADGLVGVCQGYCGTKKNFIDLNASLDPLNNPLWDEWRNRSPLSMPQCKDCIALSVCGGGCPYSADTRHGSIWSLDDVFCVHAKATIRFLLQNLIEECIKN</sequence>
<dbReference type="SFLD" id="SFLDG01072">
    <property type="entry name" value="dehydrogenase_like"/>
    <property type="match status" value="1"/>
</dbReference>
<dbReference type="SMART" id="SM00729">
    <property type="entry name" value="Elp3"/>
    <property type="match status" value="1"/>
</dbReference>
<dbReference type="Pfam" id="PF04055">
    <property type="entry name" value="Radical_SAM"/>
    <property type="match status" value="1"/>
</dbReference>
<keyword evidence="4" id="KW-0408">Iron</keyword>
<evidence type="ECO:0000256" key="3">
    <source>
        <dbReference type="ARBA" id="ARBA00022723"/>
    </source>
</evidence>
<evidence type="ECO:0000256" key="4">
    <source>
        <dbReference type="ARBA" id="ARBA00023004"/>
    </source>
</evidence>
<comment type="caution">
    <text evidence="8">The sequence shown here is derived from an EMBL/GenBank/DDBJ whole genome shotgun (WGS) entry which is preliminary data.</text>
</comment>
<dbReference type="InterPro" id="IPR023885">
    <property type="entry name" value="4Fe4S-binding_SPASM_dom"/>
</dbReference>
<evidence type="ECO:0000313" key="8">
    <source>
        <dbReference type="EMBL" id="PIT90274.1"/>
    </source>
</evidence>
<dbReference type="InterPro" id="IPR023867">
    <property type="entry name" value="Sulphatase_maturase_rSAM"/>
</dbReference>
<dbReference type="InterPro" id="IPR013785">
    <property type="entry name" value="Aldolase_TIM"/>
</dbReference>
<dbReference type="InterPro" id="IPR058240">
    <property type="entry name" value="rSAM_sf"/>
</dbReference>
<dbReference type="Proteomes" id="UP000230543">
    <property type="component" value="Unassembled WGS sequence"/>
</dbReference>
<dbReference type="SFLD" id="SFLDG01067">
    <property type="entry name" value="SPASM/twitch_domain_containing"/>
    <property type="match status" value="1"/>
</dbReference>
<keyword evidence="2" id="KW-0949">S-adenosyl-L-methionine</keyword>